<reference evidence="1" key="1">
    <citation type="submission" date="2020-12" db="EMBL/GenBank/DDBJ databases">
        <title>Clostridium thailandense sp. nov., a novel acetogenic bacterium isolated from peat land soil in Thailand.</title>
        <authorList>
            <person name="Chaikitkaew S."/>
            <person name="Birkeland N.K."/>
        </authorList>
    </citation>
    <scope>NUCLEOTIDE SEQUENCE</scope>
    <source>
        <strain evidence="1">PL3</strain>
    </source>
</reference>
<accession>A0A949X4G5</accession>
<organism evidence="1 2">
    <name type="scientific">Clostridium thailandense</name>
    <dbReference type="NCBI Taxonomy" id="2794346"/>
    <lineage>
        <taxon>Bacteria</taxon>
        <taxon>Bacillati</taxon>
        <taxon>Bacillota</taxon>
        <taxon>Clostridia</taxon>
        <taxon>Eubacteriales</taxon>
        <taxon>Clostridiaceae</taxon>
        <taxon>Clostridium</taxon>
    </lineage>
</organism>
<gene>
    <name evidence="1" type="ORF">I6U48_26595</name>
</gene>
<protein>
    <submittedName>
        <fullName evidence="1">Uncharacterized protein</fullName>
    </submittedName>
</protein>
<name>A0A949X4G5_9CLOT</name>
<evidence type="ECO:0000313" key="2">
    <source>
        <dbReference type="Proteomes" id="UP000694308"/>
    </source>
</evidence>
<dbReference type="RefSeq" id="WP_218323534.1">
    <property type="nucleotide sequence ID" value="NZ_JAEEGC010000178.1"/>
</dbReference>
<dbReference type="Proteomes" id="UP000694308">
    <property type="component" value="Unassembled WGS sequence"/>
</dbReference>
<sequence>MLGELYDCSAIAELFAQIVAQYYKDYIIKVIMIDELGVEKQIYKNK</sequence>
<comment type="caution">
    <text evidence="1">The sequence shown here is derived from an EMBL/GenBank/DDBJ whole genome shotgun (WGS) entry which is preliminary data.</text>
</comment>
<dbReference type="EMBL" id="JAEEGC010000178">
    <property type="protein sequence ID" value="MBV7276454.1"/>
    <property type="molecule type" value="Genomic_DNA"/>
</dbReference>
<dbReference type="AlphaFoldDB" id="A0A949X4G5"/>
<evidence type="ECO:0000313" key="1">
    <source>
        <dbReference type="EMBL" id="MBV7276454.1"/>
    </source>
</evidence>
<keyword evidence="2" id="KW-1185">Reference proteome</keyword>
<proteinExistence type="predicted"/>